<reference evidence="2 3" key="1">
    <citation type="submission" date="2016-10" db="EMBL/GenBank/DDBJ databases">
        <authorList>
            <person name="Varghese N."/>
            <person name="Submissions S."/>
        </authorList>
    </citation>
    <scope>NUCLEOTIDE SEQUENCE [LARGE SCALE GENOMIC DNA]</scope>
    <source>
        <strain evidence="2 3">DSM 16525</strain>
    </source>
</reference>
<gene>
    <name evidence="1" type="ORF">MFU01_56810</name>
    <name evidence="2" type="ORF">SAMN05443572_103184</name>
</gene>
<dbReference type="Proteomes" id="UP000321514">
    <property type="component" value="Unassembled WGS sequence"/>
</dbReference>
<dbReference type="PANTHER" id="PTHR21180:SF32">
    <property type="entry name" value="ENDONUCLEASE_EXONUCLEASE_PHOSPHATASE FAMILY DOMAIN-CONTAINING PROTEIN 1"/>
    <property type="match status" value="1"/>
</dbReference>
<dbReference type="SUPFAM" id="SSF47781">
    <property type="entry name" value="RuvA domain 2-like"/>
    <property type="match status" value="1"/>
</dbReference>
<protein>
    <submittedName>
        <fullName evidence="2">Competence protein ComEA</fullName>
    </submittedName>
</protein>
<dbReference type="Gene3D" id="1.10.150.320">
    <property type="entry name" value="Photosystem II 12 kDa extrinsic protein"/>
    <property type="match status" value="1"/>
</dbReference>
<comment type="caution">
    <text evidence="1">The sequence shown here is derived from an EMBL/GenBank/DDBJ whole genome shotgun (WGS) entry which is preliminary data.</text>
</comment>
<dbReference type="STRING" id="1334629.MFUL124B02_24290"/>
<dbReference type="RefSeq" id="WP_074951938.1">
    <property type="nucleotide sequence ID" value="NZ_BJXR01000039.1"/>
</dbReference>
<reference evidence="1 4" key="2">
    <citation type="submission" date="2019-07" db="EMBL/GenBank/DDBJ databases">
        <title>Whole genome shotgun sequence of Myxococcus fulvus NBRC 100333.</title>
        <authorList>
            <person name="Hosoyama A."/>
            <person name="Uohara A."/>
            <person name="Ohji S."/>
            <person name="Ichikawa N."/>
        </authorList>
    </citation>
    <scope>NUCLEOTIDE SEQUENCE [LARGE SCALE GENOMIC DNA]</scope>
    <source>
        <strain evidence="1 4">NBRC 100333</strain>
    </source>
</reference>
<organism evidence="1 4">
    <name type="scientific">Myxococcus fulvus</name>
    <dbReference type="NCBI Taxonomy" id="33"/>
    <lineage>
        <taxon>Bacteria</taxon>
        <taxon>Pseudomonadati</taxon>
        <taxon>Myxococcota</taxon>
        <taxon>Myxococcia</taxon>
        <taxon>Myxococcales</taxon>
        <taxon>Cystobacterineae</taxon>
        <taxon>Myxococcaceae</taxon>
        <taxon>Myxococcus</taxon>
    </lineage>
</organism>
<dbReference type="OrthoDB" id="5515367at2"/>
<dbReference type="InterPro" id="IPR010994">
    <property type="entry name" value="RuvA_2-like"/>
</dbReference>
<dbReference type="Pfam" id="PF12836">
    <property type="entry name" value="HHH_3"/>
    <property type="match status" value="1"/>
</dbReference>
<dbReference type="AlphaFoldDB" id="A0A511T8Y8"/>
<dbReference type="EMBL" id="BJXR01000039">
    <property type="protein sequence ID" value="GEN10644.1"/>
    <property type="molecule type" value="Genomic_DNA"/>
</dbReference>
<evidence type="ECO:0000313" key="1">
    <source>
        <dbReference type="EMBL" id="GEN10644.1"/>
    </source>
</evidence>
<dbReference type="Proteomes" id="UP000183760">
    <property type="component" value="Unassembled WGS sequence"/>
</dbReference>
<accession>A0A511T8Y8</accession>
<dbReference type="EMBL" id="FOIB01000003">
    <property type="protein sequence ID" value="SET77846.1"/>
    <property type="molecule type" value="Genomic_DNA"/>
</dbReference>
<dbReference type="InterPro" id="IPR051675">
    <property type="entry name" value="Endo/Exo/Phosphatase_dom_1"/>
</dbReference>
<dbReference type="PANTHER" id="PTHR21180">
    <property type="entry name" value="ENDONUCLEASE/EXONUCLEASE/PHOSPHATASE FAMILY DOMAIN-CONTAINING PROTEIN 1"/>
    <property type="match status" value="1"/>
</dbReference>
<name>A0A511T8Y8_MYXFU</name>
<proteinExistence type="predicted"/>
<keyword evidence="3" id="KW-1185">Reference proteome</keyword>
<evidence type="ECO:0000313" key="3">
    <source>
        <dbReference type="Proteomes" id="UP000183760"/>
    </source>
</evidence>
<evidence type="ECO:0000313" key="2">
    <source>
        <dbReference type="EMBL" id="SET77846.1"/>
    </source>
</evidence>
<sequence length="138" mass="13993">MAGRTAALAVVALAVMGVGAVARWRWPDSRSALDCPPEAVRIRADGVATCGEGEEPTGAAALALGRRLDLNVATAEELALLPGVGASLARALVEAREAAGGFRSWEAVDEVPGVGEARLKTLQAATVLGSPPDAGPVW</sequence>
<evidence type="ECO:0000313" key="4">
    <source>
        <dbReference type="Proteomes" id="UP000321514"/>
    </source>
</evidence>